<protein>
    <recommendedName>
        <fullName evidence="3">DUF397 domain-containing protein</fullName>
    </recommendedName>
</protein>
<reference evidence="1 2" key="1">
    <citation type="submission" date="2022-06" db="EMBL/GenBank/DDBJ databases">
        <title>Sequencing the genomes of 1000 actinobacteria strains.</title>
        <authorList>
            <person name="Klenk H.-P."/>
        </authorList>
    </citation>
    <scope>NUCLEOTIDE SEQUENCE [LARGE SCALE GENOMIC DNA]</scope>
    <source>
        <strain evidence="1 2">DSM 44170</strain>
    </source>
</reference>
<evidence type="ECO:0000313" key="1">
    <source>
        <dbReference type="EMBL" id="MCP2351616.1"/>
    </source>
</evidence>
<sequence length="57" mass="6116">MKCVSTPSPDGAIHSNSLGNCMTRASSLAARKFFWIGPHWWNGPRAHALPVSPAAAR</sequence>
<organism evidence="1 2">
    <name type="scientific">Nonomuraea roseoviolacea subsp. carminata</name>
    <dbReference type="NCBI Taxonomy" id="160689"/>
    <lineage>
        <taxon>Bacteria</taxon>
        <taxon>Bacillati</taxon>
        <taxon>Actinomycetota</taxon>
        <taxon>Actinomycetes</taxon>
        <taxon>Streptosporangiales</taxon>
        <taxon>Streptosporangiaceae</taxon>
        <taxon>Nonomuraea</taxon>
    </lineage>
</organism>
<gene>
    <name evidence="1" type="ORF">HD595_007738</name>
</gene>
<dbReference type="Proteomes" id="UP001320766">
    <property type="component" value="Unassembled WGS sequence"/>
</dbReference>
<accession>A0ABT1KC74</accession>
<evidence type="ECO:0008006" key="3">
    <source>
        <dbReference type="Google" id="ProtNLM"/>
    </source>
</evidence>
<dbReference type="EMBL" id="JAMZEC010000001">
    <property type="protein sequence ID" value="MCP2351616.1"/>
    <property type="molecule type" value="Genomic_DNA"/>
</dbReference>
<name>A0ABT1KC74_9ACTN</name>
<evidence type="ECO:0000313" key="2">
    <source>
        <dbReference type="Proteomes" id="UP001320766"/>
    </source>
</evidence>
<keyword evidence="2" id="KW-1185">Reference proteome</keyword>
<comment type="caution">
    <text evidence="1">The sequence shown here is derived from an EMBL/GenBank/DDBJ whole genome shotgun (WGS) entry which is preliminary data.</text>
</comment>
<proteinExistence type="predicted"/>